<sequence>LTARTLTLLSKSIQTLGSLSKSKSASFKESYMATFYEYFNEQKYTDAVRNVSIAI</sequence>
<dbReference type="SUPFAM" id="SSF48350">
    <property type="entry name" value="GTPase activation domain, GAP"/>
    <property type="match status" value="1"/>
</dbReference>
<proteinExistence type="predicted"/>
<dbReference type="Ensembl" id="ENSCMIT00000015224.1">
    <property type="protein sequence ID" value="ENSCMIP00000014911.1"/>
    <property type="gene ID" value="ENSCMIG00000007313.1"/>
</dbReference>
<organism evidence="1 2">
    <name type="scientific">Callorhinchus milii</name>
    <name type="common">Ghost shark</name>
    <dbReference type="NCBI Taxonomy" id="7868"/>
    <lineage>
        <taxon>Eukaryota</taxon>
        <taxon>Metazoa</taxon>
        <taxon>Chordata</taxon>
        <taxon>Craniata</taxon>
        <taxon>Vertebrata</taxon>
        <taxon>Chondrichthyes</taxon>
        <taxon>Holocephali</taxon>
        <taxon>Chimaeriformes</taxon>
        <taxon>Callorhinchidae</taxon>
        <taxon>Callorhinchus</taxon>
    </lineage>
</organism>
<reference evidence="2" key="2">
    <citation type="journal article" date="2007" name="PLoS Biol.">
        <title>Survey sequencing and comparative analysis of the elephant shark (Callorhinchus milii) genome.</title>
        <authorList>
            <person name="Venkatesh B."/>
            <person name="Kirkness E.F."/>
            <person name="Loh Y.H."/>
            <person name="Halpern A.L."/>
            <person name="Lee A.P."/>
            <person name="Johnson J."/>
            <person name="Dandona N."/>
            <person name="Viswanathan L.D."/>
            <person name="Tay A."/>
            <person name="Venter J.C."/>
            <person name="Strausberg R.L."/>
            <person name="Brenner S."/>
        </authorList>
    </citation>
    <scope>NUCLEOTIDE SEQUENCE [LARGE SCALE GENOMIC DNA]</scope>
</reference>
<protein>
    <submittedName>
        <fullName evidence="1">Uncharacterized protein</fullName>
    </submittedName>
</protein>
<dbReference type="Proteomes" id="UP000314986">
    <property type="component" value="Unassembled WGS sequence"/>
</dbReference>
<dbReference type="InterPro" id="IPR008936">
    <property type="entry name" value="Rho_GTPase_activation_prot"/>
</dbReference>
<dbReference type="STRING" id="7868.ENSCMIP00000014911"/>
<reference evidence="1" key="5">
    <citation type="submission" date="2025-09" db="UniProtKB">
        <authorList>
            <consortium name="Ensembl"/>
        </authorList>
    </citation>
    <scope>IDENTIFICATION</scope>
</reference>
<evidence type="ECO:0000313" key="1">
    <source>
        <dbReference type="Ensembl" id="ENSCMIP00000014911.1"/>
    </source>
</evidence>
<reference evidence="2" key="3">
    <citation type="journal article" date="2014" name="Nature">
        <title>Elephant shark genome provides unique insights into gnathostome evolution.</title>
        <authorList>
            <consortium name="International Elephant Shark Genome Sequencing Consortium"/>
            <person name="Venkatesh B."/>
            <person name="Lee A.P."/>
            <person name="Ravi V."/>
            <person name="Maurya A.K."/>
            <person name="Lian M.M."/>
            <person name="Swann J.B."/>
            <person name="Ohta Y."/>
            <person name="Flajnik M.F."/>
            <person name="Sutoh Y."/>
            <person name="Kasahara M."/>
            <person name="Hoon S."/>
            <person name="Gangu V."/>
            <person name="Roy S.W."/>
            <person name="Irimia M."/>
            <person name="Korzh V."/>
            <person name="Kondrychyn I."/>
            <person name="Lim Z.W."/>
            <person name="Tay B.H."/>
            <person name="Tohari S."/>
            <person name="Kong K.W."/>
            <person name="Ho S."/>
            <person name="Lorente-Galdos B."/>
            <person name="Quilez J."/>
            <person name="Marques-Bonet T."/>
            <person name="Raney B.J."/>
            <person name="Ingham P.W."/>
            <person name="Tay A."/>
            <person name="Hillier L.W."/>
            <person name="Minx P."/>
            <person name="Boehm T."/>
            <person name="Wilson R.K."/>
            <person name="Brenner S."/>
            <person name="Warren W.C."/>
        </authorList>
    </citation>
    <scope>NUCLEOTIDE SEQUENCE [LARGE SCALE GENOMIC DNA]</scope>
</reference>
<name>A0A4W3HG35_CALMI</name>
<dbReference type="Gene3D" id="1.10.506.10">
    <property type="entry name" value="GTPase Activation - p120gap, domain 1"/>
    <property type="match status" value="1"/>
</dbReference>
<reference evidence="1" key="4">
    <citation type="submission" date="2025-08" db="UniProtKB">
        <authorList>
            <consortium name="Ensembl"/>
        </authorList>
    </citation>
    <scope>IDENTIFICATION</scope>
</reference>
<accession>A0A4W3HG35</accession>
<dbReference type="InParanoid" id="A0A4W3HG35"/>
<keyword evidence="2" id="KW-1185">Reference proteome</keyword>
<dbReference type="AlphaFoldDB" id="A0A4W3HG35"/>
<reference evidence="2" key="1">
    <citation type="journal article" date="2006" name="Science">
        <title>Ancient noncoding elements conserved in the human genome.</title>
        <authorList>
            <person name="Venkatesh B."/>
            <person name="Kirkness E.F."/>
            <person name="Loh Y.H."/>
            <person name="Halpern A.L."/>
            <person name="Lee A.P."/>
            <person name="Johnson J."/>
            <person name="Dandona N."/>
            <person name="Viswanathan L.D."/>
            <person name="Tay A."/>
            <person name="Venter J.C."/>
            <person name="Strausberg R.L."/>
            <person name="Brenner S."/>
        </authorList>
    </citation>
    <scope>NUCLEOTIDE SEQUENCE [LARGE SCALE GENOMIC DNA]</scope>
</reference>
<evidence type="ECO:0000313" key="2">
    <source>
        <dbReference type="Proteomes" id="UP000314986"/>
    </source>
</evidence>